<dbReference type="InterPro" id="IPR001764">
    <property type="entry name" value="Glyco_hydro_3_N"/>
</dbReference>
<dbReference type="InterPro" id="IPR050226">
    <property type="entry name" value="NagZ_Beta-hexosaminidase"/>
</dbReference>
<dbReference type="PANTHER" id="PTHR30480">
    <property type="entry name" value="BETA-HEXOSAMINIDASE-RELATED"/>
    <property type="match status" value="1"/>
</dbReference>
<dbReference type="PROSITE" id="PS51186">
    <property type="entry name" value="GNAT"/>
    <property type="match status" value="1"/>
</dbReference>
<feature type="domain" description="N-acetyltransferase" evidence="5">
    <location>
        <begin position="565"/>
        <end position="721"/>
    </location>
</feature>
<dbReference type="SUPFAM" id="SSF51445">
    <property type="entry name" value="(Trans)glycosidases"/>
    <property type="match status" value="1"/>
</dbReference>
<keyword evidence="2" id="KW-0378">Hydrolase</keyword>
<comment type="caution">
    <text evidence="6">The sequence shown here is derived from an EMBL/GenBank/DDBJ whole genome shotgun (WGS) entry which is preliminary data.</text>
</comment>
<dbReference type="InterPro" id="IPR036881">
    <property type="entry name" value="Glyco_hydro_3_C_sf"/>
</dbReference>
<dbReference type="InterPro" id="IPR036962">
    <property type="entry name" value="Glyco_hydro_3_N_sf"/>
</dbReference>
<dbReference type="Proteomes" id="UP001447188">
    <property type="component" value="Unassembled WGS sequence"/>
</dbReference>
<keyword evidence="4" id="KW-0326">Glycosidase</keyword>
<gene>
    <name evidence="6" type="ORF">Q9L58_003115</name>
</gene>
<accession>A0ABR3GPU3</accession>
<dbReference type="InterPro" id="IPR017853">
    <property type="entry name" value="GH"/>
</dbReference>
<sequence>MELIPTQPRRSPTPQRDDETLRLVGQMIMVGFDGLSVTPEIRMMIEKYYVGNIILTRRNIQDGVQLASLTQELQNIAQSAGFQKPLIIGIDQENGMISRLGDGIRATHFPGSMALGATRSPSQAFNIAKATAKELVAVGINWNFAPVLDVISEPNSVAIGVRAFGDDPQLVGRYGVAFAEGLRAGGIGHCAKHFPGTGKITHKDGSSTPTYNFKTRDELEPTELVPFRRAVSAGLDSVMVTSSVWEESSQSDGGAADAKHIIHDVLRRQLGYDGLTICDITEMPAFTKGSNIGEAAVMAVRVGCDMLQILDKSETQRQAIQAIYDAIGSGKISRSEIHRSSGRVIQLKEHYLSWRTALAALDPGRLPSLMQDHQVLARRAYGDSITVVRDEKNLIPLSSRIRPTDSVLLLTPVVRPLHQRAPGDPPTDPFECFGRALAQRHPRIRHAPYTVHGITSTHVALIKKAAAVIFVTTNANRSNTSYQVETAGAVHRLCLNKPLVTLAACDPYDLLADRTFGTYICTYEYSQMALETAAAVIFGERHAPGVLPIRMPGAPALRQQRSWFVEVWEKRRDLFASADLWQDCLGRKWPLDASTLSALLDRPGQSKHFVVRHTMTNELLGLAVTYTIMSGPNEMIGSLALLIVKPSHRNLGIGLSLHDIALRHLSKQPGLSSLQLGSIFPRLFPGLPVDLAAEDLSWFSHRGWKLEDKFIYDLVMEIENWTVPDGIIGPLQEKGVSFACCNPDQFEALLDFEEKNFSTYTGWVEKYHSLKATDDIADAMIAYTSQGIVGAAFIFSPVGNNQMSKDVPWPKMIGERVGGLACLGVGRESP</sequence>
<evidence type="ECO:0000259" key="5">
    <source>
        <dbReference type="PROSITE" id="PS51186"/>
    </source>
</evidence>
<evidence type="ECO:0000256" key="4">
    <source>
        <dbReference type="ARBA" id="ARBA00023295"/>
    </source>
</evidence>
<organism evidence="6 7">
    <name type="scientific">Discina gigas</name>
    <dbReference type="NCBI Taxonomy" id="1032678"/>
    <lineage>
        <taxon>Eukaryota</taxon>
        <taxon>Fungi</taxon>
        <taxon>Dikarya</taxon>
        <taxon>Ascomycota</taxon>
        <taxon>Pezizomycotina</taxon>
        <taxon>Pezizomycetes</taxon>
        <taxon>Pezizales</taxon>
        <taxon>Discinaceae</taxon>
        <taxon>Discina</taxon>
    </lineage>
</organism>
<keyword evidence="3" id="KW-0325">Glycoprotein</keyword>
<dbReference type="SUPFAM" id="SSF55729">
    <property type="entry name" value="Acyl-CoA N-acyltransferases (Nat)"/>
    <property type="match status" value="1"/>
</dbReference>
<dbReference type="PANTHER" id="PTHR30480:SF8">
    <property type="entry name" value="PUTATIVE (AFU_ORTHOLOGUE AFUA_8G04060)-RELATED"/>
    <property type="match status" value="1"/>
</dbReference>
<keyword evidence="7" id="KW-1185">Reference proteome</keyword>
<name>A0ABR3GPU3_9PEZI</name>
<dbReference type="Pfam" id="PF00933">
    <property type="entry name" value="Glyco_hydro_3"/>
    <property type="match status" value="1"/>
</dbReference>
<evidence type="ECO:0000313" key="6">
    <source>
        <dbReference type="EMBL" id="KAL0637893.1"/>
    </source>
</evidence>
<dbReference type="EMBL" id="JBBBZM010000029">
    <property type="protein sequence ID" value="KAL0637893.1"/>
    <property type="molecule type" value="Genomic_DNA"/>
</dbReference>
<dbReference type="Gene3D" id="3.20.20.300">
    <property type="entry name" value="Glycoside hydrolase, family 3, N-terminal domain"/>
    <property type="match status" value="1"/>
</dbReference>
<dbReference type="InterPro" id="IPR016181">
    <property type="entry name" value="Acyl_CoA_acyltransferase"/>
</dbReference>
<dbReference type="Gene3D" id="3.40.630.30">
    <property type="match status" value="1"/>
</dbReference>
<evidence type="ECO:0000256" key="3">
    <source>
        <dbReference type="ARBA" id="ARBA00023180"/>
    </source>
</evidence>
<dbReference type="Gene3D" id="3.40.50.1700">
    <property type="entry name" value="Glycoside hydrolase family 3 C-terminal domain"/>
    <property type="match status" value="1"/>
</dbReference>
<evidence type="ECO:0000256" key="2">
    <source>
        <dbReference type="ARBA" id="ARBA00022801"/>
    </source>
</evidence>
<comment type="similarity">
    <text evidence="1">Belongs to the glycosyl hydrolase 3 family.</text>
</comment>
<evidence type="ECO:0000313" key="7">
    <source>
        <dbReference type="Proteomes" id="UP001447188"/>
    </source>
</evidence>
<proteinExistence type="inferred from homology"/>
<dbReference type="InterPro" id="IPR000182">
    <property type="entry name" value="GNAT_dom"/>
</dbReference>
<reference evidence="6 7" key="1">
    <citation type="submission" date="2024-02" db="EMBL/GenBank/DDBJ databases">
        <title>Discinaceae phylogenomics.</title>
        <authorList>
            <person name="Dirks A.C."/>
            <person name="James T.Y."/>
        </authorList>
    </citation>
    <scope>NUCLEOTIDE SEQUENCE [LARGE SCALE GENOMIC DNA]</scope>
    <source>
        <strain evidence="6 7">ACD0624</strain>
    </source>
</reference>
<protein>
    <recommendedName>
        <fullName evidence="5">N-acetyltransferase domain-containing protein</fullName>
    </recommendedName>
</protein>
<evidence type="ECO:0000256" key="1">
    <source>
        <dbReference type="ARBA" id="ARBA00005336"/>
    </source>
</evidence>